<evidence type="ECO:0000256" key="3">
    <source>
        <dbReference type="ARBA" id="ARBA00022597"/>
    </source>
</evidence>
<feature type="domain" description="PTS EIIA type-2" evidence="6">
    <location>
        <begin position="4"/>
        <end position="147"/>
    </location>
</feature>
<protein>
    <submittedName>
        <fullName evidence="7">Unannotated protein</fullName>
    </submittedName>
</protein>
<dbReference type="PROSITE" id="PS51094">
    <property type="entry name" value="PTS_EIIA_TYPE_2"/>
    <property type="match status" value="1"/>
</dbReference>
<gene>
    <name evidence="7" type="ORF">UFOPK1561_00840</name>
</gene>
<dbReference type="InterPro" id="IPR004715">
    <property type="entry name" value="PTS_IIA_fruc"/>
</dbReference>
<organism evidence="7">
    <name type="scientific">freshwater metagenome</name>
    <dbReference type="NCBI Taxonomy" id="449393"/>
    <lineage>
        <taxon>unclassified sequences</taxon>
        <taxon>metagenomes</taxon>
        <taxon>ecological metagenomes</taxon>
    </lineage>
</organism>
<evidence type="ECO:0000256" key="1">
    <source>
        <dbReference type="ARBA" id="ARBA00022448"/>
    </source>
</evidence>
<dbReference type="PANTHER" id="PTHR47738">
    <property type="entry name" value="PTS SYSTEM FRUCTOSE-LIKE EIIA COMPONENT-RELATED"/>
    <property type="match status" value="1"/>
</dbReference>
<dbReference type="CDD" id="cd00211">
    <property type="entry name" value="PTS_IIA_fru"/>
    <property type="match status" value="1"/>
</dbReference>
<dbReference type="InterPro" id="IPR051541">
    <property type="entry name" value="PTS_SugarTrans_NitroReg"/>
</dbReference>
<accession>A0A6J6D9K2</accession>
<keyword evidence="1" id="KW-0813">Transport</keyword>
<dbReference type="InterPro" id="IPR002178">
    <property type="entry name" value="PTS_EIIA_type-2_dom"/>
</dbReference>
<evidence type="ECO:0000313" key="7">
    <source>
        <dbReference type="EMBL" id="CAB4559994.1"/>
    </source>
</evidence>
<dbReference type="EMBL" id="CAEZSZ010000114">
    <property type="protein sequence ID" value="CAB4559994.1"/>
    <property type="molecule type" value="Genomic_DNA"/>
</dbReference>
<dbReference type="AlphaFoldDB" id="A0A6J6D9K2"/>
<evidence type="ECO:0000256" key="4">
    <source>
        <dbReference type="ARBA" id="ARBA00022679"/>
    </source>
</evidence>
<evidence type="ECO:0000256" key="2">
    <source>
        <dbReference type="ARBA" id="ARBA00022553"/>
    </source>
</evidence>
<reference evidence="7" key="1">
    <citation type="submission" date="2020-05" db="EMBL/GenBank/DDBJ databases">
        <authorList>
            <person name="Chiriac C."/>
            <person name="Salcher M."/>
            <person name="Ghai R."/>
            <person name="Kavagutti S V."/>
        </authorList>
    </citation>
    <scope>NUCLEOTIDE SEQUENCE</scope>
</reference>
<dbReference type="PANTHER" id="PTHR47738:SF2">
    <property type="entry name" value="PTS SYSTEM FRUCTOSE-LIKE EIIA COMPONENT"/>
    <property type="match status" value="1"/>
</dbReference>
<dbReference type="Gene3D" id="3.40.930.10">
    <property type="entry name" value="Mannitol-specific EII, Chain A"/>
    <property type="match status" value="1"/>
</dbReference>
<keyword evidence="4" id="KW-0808">Transferase</keyword>
<keyword evidence="2" id="KW-0597">Phosphoprotein</keyword>
<dbReference type="GO" id="GO:0009401">
    <property type="term" value="P:phosphoenolpyruvate-dependent sugar phosphotransferase system"/>
    <property type="evidence" value="ECO:0007669"/>
    <property type="project" value="UniProtKB-KW"/>
</dbReference>
<evidence type="ECO:0000259" key="6">
    <source>
        <dbReference type="PROSITE" id="PS51094"/>
    </source>
</evidence>
<proteinExistence type="predicted"/>
<dbReference type="NCBIfam" id="TIGR00848">
    <property type="entry name" value="fruA"/>
    <property type="match status" value="1"/>
</dbReference>
<sequence length="150" mass="15912">MSQSITTAEIVIVDIPATDKVQATALLAEKLFLAGRITNTQEFLKAVARREEHFPTGIEGGIAFPHAQSDLVSTSSVAVATSKAGIDFGADDGPAHLIFLIAAPATGESAHLEILAALARKIMDEEFRKELLAETSAESIAQIVNREVSK</sequence>
<keyword evidence="3" id="KW-0762">Sugar transport</keyword>
<dbReference type="GO" id="GO:0016020">
    <property type="term" value="C:membrane"/>
    <property type="evidence" value="ECO:0007669"/>
    <property type="project" value="InterPro"/>
</dbReference>
<keyword evidence="5" id="KW-0598">Phosphotransferase system</keyword>
<dbReference type="GO" id="GO:0008982">
    <property type="term" value="F:protein-N(PI)-phosphohistidine-sugar phosphotransferase activity"/>
    <property type="evidence" value="ECO:0007669"/>
    <property type="project" value="InterPro"/>
</dbReference>
<dbReference type="InterPro" id="IPR016152">
    <property type="entry name" value="PTrfase/Anion_transptr"/>
</dbReference>
<name>A0A6J6D9K2_9ZZZZ</name>
<evidence type="ECO:0000256" key="5">
    <source>
        <dbReference type="ARBA" id="ARBA00022683"/>
    </source>
</evidence>
<dbReference type="Pfam" id="PF00359">
    <property type="entry name" value="PTS_EIIA_2"/>
    <property type="match status" value="1"/>
</dbReference>
<dbReference type="SUPFAM" id="SSF55804">
    <property type="entry name" value="Phoshotransferase/anion transport protein"/>
    <property type="match status" value="1"/>
</dbReference>